<dbReference type="Proteomes" id="UP000075604">
    <property type="component" value="Unassembled WGS sequence"/>
</dbReference>
<keyword evidence="2" id="KW-1133">Transmembrane helix</keyword>
<dbReference type="AlphaFoldDB" id="A0A150Q7C5"/>
<evidence type="ECO:0000256" key="2">
    <source>
        <dbReference type="SAM" id="Phobius"/>
    </source>
</evidence>
<evidence type="ECO:0000256" key="1">
    <source>
        <dbReference type="NCBIfam" id="TIGR00697"/>
    </source>
</evidence>
<dbReference type="Pfam" id="PF02592">
    <property type="entry name" value="Vut_1"/>
    <property type="match status" value="1"/>
</dbReference>
<organism evidence="3 4">
    <name type="scientific">Sorangium cellulosum</name>
    <name type="common">Polyangium cellulosum</name>
    <dbReference type="NCBI Taxonomy" id="56"/>
    <lineage>
        <taxon>Bacteria</taxon>
        <taxon>Pseudomonadati</taxon>
        <taxon>Myxococcota</taxon>
        <taxon>Polyangia</taxon>
        <taxon>Polyangiales</taxon>
        <taxon>Polyangiaceae</taxon>
        <taxon>Sorangium</taxon>
    </lineage>
</organism>
<proteinExistence type="predicted"/>
<keyword evidence="2" id="KW-0472">Membrane</keyword>
<sequence length="228" mass="24834">MPGSPSKRAGRDLASAVGPAAIIVISFYIAAQLISQIASLKIGVVFSLAVDMGTFIYPLTFTLRDMVHKTIGKRGAQTLIFCAGGANLLMALYLLWAARVPSDPSWGLGEQYSAILSPVWRIVLASIVAEIVSELLDTEIFHRVREAYLRKPGPRRQWLAVLASNSVSVPVDNLVFCLGAFAFVLPFDVIWQIFAINLATKFAMTLISLPGIYLVPDKKSNDVPEQQA</sequence>
<gene>
    <name evidence="3" type="ORF">BE04_13085</name>
</gene>
<dbReference type="EMBL" id="JELX01000571">
    <property type="protein sequence ID" value="KYF63867.1"/>
    <property type="molecule type" value="Genomic_DNA"/>
</dbReference>
<dbReference type="InterPro" id="IPR003744">
    <property type="entry name" value="YhhQ"/>
</dbReference>
<dbReference type="PANTHER" id="PTHR34300:SF2">
    <property type="entry name" value="QUEUOSINE PRECURSOR TRANSPORTER-RELATED"/>
    <property type="match status" value="1"/>
</dbReference>
<feature type="transmembrane region" description="Helical" evidence="2">
    <location>
        <begin position="37"/>
        <end position="57"/>
    </location>
</feature>
<comment type="caution">
    <text evidence="3">The sequence shown here is derived from an EMBL/GenBank/DDBJ whole genome shotgun (WGS) entry which is preliminary data.</text>
</comment>
<dbReference type="NCBIfam" id="TIGR00697">
    <property type="entry name" value="queuosine precursor transporter"/>
    <property type="match status" value="1"/>
</dbReference>
<evidence type="ECO:0000313" key="3">
    <source>
        <dbReference type="EMBL" id="KYF63867.1"/>
    </source>
</evidence>
<protein>
    <recommendedName>
        <fullName evidence="1">Queuosine precursor transporter</fullName>
    </recommendedName>
</protein>
<feature type="transmembrane region" description="Helical" evidence="2">
    <location>
        <begin position="78"/>
        <end position="98"/>
    </location>
</feature>
<dbReference type="PANTHER" id="PTHR34300">
    <property type="entry name" value="QUEUOSINE PRECURSOR TRANSPORTER-RELATED"/>
    <property type="match status" value="1"/>
</dbReference>
<name>A0A150Q7C5_SORCE</name>
<keyword evidence="2" id="KW-0812">Transmembrane</keyword>
<reference evidence="3 4" key="1">
    <citation type="submission" date="2014-02" db="EMBL/GenBank/DDBJ databases">
        <title>The small core and large imbalanced accessory genome model reveals a collaborative survival strategy of Sorangium cellulosum strains in nature.</title>
        <authorList>
            <person name="Han K."/>
            <person name="Peng R."/>
            <person name="Blom J."/>
            <person name="Li Y.-Z."/>
        </authorList>
    </citation>
    <scope>NUCLEOTIDE SEQUENCE [LARGE SCALE GENOMIC DNA]</scope>
    <source>
        <strain evidence="3 4">So0157-18</strain>
    </source>
</reference>
<evidence type="ECO:0000313" key="4">
    <source>
        <dbReference type="Proteomes" id="UP000075604"/>
    </source>
</evidence>
<feature type="transmembrane region" description="Helical" evidence="2">
    <location>
        <begin position="12"/>
        <end position="31"/>
    </location>
</feature>
<accession>A0A150Q7C5</accession>